<evidence type="ECO:0000256" key="2">
    <source>
        <dbReference type="SAM" id="Phobius"/>
    </source>
</evidence>
<sequence length="242" mass="27975">MVFNALFRHLLGHVLIIERFLATISTNSYENFSKIRFTIIWLIITFSIAFVNTVTNGQSRTFTTFNLITQTMSTAISLFEYLLIIVIRNYNRRRYINQIEEASPKNYHIGQRYQVSDNLKTANQLSPTFLCLFLTNFGANILFIATSFNMISDNYMMSFMFALGIWTEALLGAATELTIMTHHPLLKRRLMILLKKKFHLNLNQIGDVPTKTMELAPSATNPTNLRDGTDAHFKMLQQLWDK</sequence>
<keyword evidence="2" id="KW-0472">Membrane</keyword>
<feature type="transmembrane region" description="Helical" evidence="2">
    <location>
        <begin position="37"/>
        <end position="55"/>
    </location>
</feature>
<dbReference type="PANTHER" id="PTHR47518">
    <property type="entry name" value="SERPENTINE RECEPTOR CLASS EPSILON-13-RELATED"/>
    <property type="match status" value="1"/>
</dbReference>
<dbReference type="Pfam" id="PF03125">
    <property type="entry name" value="Sre"/>
    <property type="match status" value="1"/>
</dbReference>
<keyword evidence="2" id="KW-1133">Transmembrane helix</keyword>
<keyword evidence="2" id="KW-0812">Transmembrane</keyword>
<protein>
    <submittedName>
        <fullName evidence="3">Uncharacterized protein</fullName>
    </submittedName>
</protein>
<dbReference type="InterPro" id="IPR004151">
    <property type="entry name" value="7TM_GPCR_serpentine_rcpt_Sre"/>
</dbReference>
<reference evidence="3 4" key="1">
    <citation type="submission" date="2024-10" db="EMBL/GenBank/DDBJ databases">
        <authorList>
            <person name="Kim D."/>
        </authorList>
    </citation>
    <scope>NUCLEOTIDE SEQUENCE [LARGE SCALE GENOMIC DNA]</scope>
    <source>
        <strain evidence="3">BH-2024</strain>
    </source>
</reference>
<dbReference type="EMBL" id="JBICBT010000804">
    <property type="protein sequence ID" value="KAL3099796.1"/>
    <property type="molecule type" value="Genomic_DNA"/>
</dbReference>
<dbReference type="PANTHER" id="PTHR47518:SF10">
    <property type="entry name" value="G PROTEIN-COUPLED RECEPTOR-RELATED"/>
    <property type="match status" value="1"/>
</dbReference>
<accession>A0ABD2KA93</accession>
<evidence type="ECO:0000313" key="3">
    <source>
        <dbReference type="EMBL" id="KAL3099796.1"/>
    </source>
</evidence>
<evidence type="ECO:0000256" key="1">
    <source>
        <dbReference type="ARBA" id="ARBA00006803"/>
    </source>
</evidence>
<evidence type="ECO:0000313" key="4">
    <source>
        <dbReference type="Proteomes" id="UP001620626"/>
    </source>
</evidence>
<organism evidence="3 4">
    <name type="scientific">Heterodera trifolii</name>
    <dbReference type="NCBI Taxonomy" id="157864"/>
    <lineage>
        <taxon>Eukaryota</taxon>
        <taxon>Metazoa</taxon>
        <taxon>Ecdysozoa</taxon>
        <taxon>Nematoda</taxon>
        <taxon>Chromadorea</taxon>
        <taxon>Rhabditida</taxon>
        <taxon>Tylenchina</taxon>
        <taxon>Tylenchomorpha</taxon>
        <taxon>Tylenchoidea</taxon>
        <taxon>Heteroderidae</taxon>
        <taxon>Heteroderinae</taxon>
        <taxon>Heterodera</taxon>
    </lineage>
</organism>
<proteinExistence type="inferred from homology"/>
<dbReference type="AlphaFoldDB" id="A0ABD2KA93"/>
<keyword evidence="4" id="KW-1185">Reference proteome</keyword>
<feature type="transmembrane region" description="Helical" evidence="2">
    <location>
        <begin position="129"/>
        <end position="151"/>
    </location>
</feature>
<feature type="transmembrane region" description="Helical" evidence="2">
    <location>
        <begin position="157"/>
        <end position="179"/>
    </location>
</feature>
<name>A0ABD2KA93_9BILA</name>
<dbReference type="Proteomes" id="UP001620626">
    <property type="component" value="Unassembled WGS sequence"/>
</dbReference>
<comment type="caution">
    <text evidence="3">The sequence shown here is derived from an EMBL/GenBank/DDBJ whole genome shotgun (WGS) entry which is preliminary data.</text>
</comment>
<gene>
    <name evidence="3" type="ORF">niasHT_022097</name>
</gene>
<comment type="similarity">
    <text evidence="1">Belongs to the nematode receptor-like protein sre family.</text>
</comment>
<feature type="transmembrane region" description="Helical" evidence="2">
    <location>
        <begin position="67"/>
        <end position="87"/>
    </location>
</feature>
<dbReference type="InterPro" id="IPR052854">
    <property type="entry name" value="Serpentine_rcpt_epsilon"/>
</dbReference>